<proteinExistence type="predicted"/>
<evidence type="ECO:0008006" key="4">
    <source>
        <dbReference type="Google" id="ProtNLM"/>
    </source>
</evidence>
<evidence type="ECO:0000256" key="1">
    <source>
        <dbReference type="SAM" id="SignalP"/>
    </source>
</evidence>
<dbReference type="Proteomes" id="UP000276133">
    <property type="component" value="Unassembled WGS sequence"/>
</dbReference>
<gene>
    <name evidence="2" type="ORF">BpHYR1_019139</name>
</gene>
<protein>
    <recommendedName>
        <fullName evidence="4">Secreted protein</fullName>
    </recommendedName>
</protein>
<reference evidence="2 3" key="1">
    <citation type="journal article" date="2018" name="Sci. Rep.">
        <title>Genomic signatures of local adaptation to the degree of environmental predictability in rotifers.</title>
        <authorList>
            <person name="Franch-Gras L."/>
            <person name="Hahn C."/>
            <person name="Garcia-Roger E.M."/>
            <person name="Carmona M.J."/>
            <person name="Serra M."/>
            <person name="Gomez A."/>
        </authorList>
    </citation>
    <scope>NUCLEOTIDE SEQUENCE [LARGE SCALE GENOMIC DNA]</scope>
    <source>
        <strain evidence="2">HYR1</strain>
    </source>
</reference>
<dbReference type="AlphaFoldDB" id="A0A3M7PR41"/>
<sequence>MNLLAGVQLSKFCSILASAVTCSPIGSSCVRKKHSIFFKNQNRSILIWNQWLLEPTLDTHQKKR</sequence>
<feature type="signal peptide" evidence="1">
    <location>
        <begin position="1"/>
        <end position="19"/>
    </location>
</feature>
<dbReference type="EMBL" id="REGN01009304">
    <property type="protein sequence ID" value="RNA01484.1"/>
    <property type="molecule type" value="Genomic_DNA"/>
</dbReference>
<comment type="caution">
    <text evidence="2">The sequence shown here is derived from an EMBL/GenBank/DDBJ whole genome shotgun (WGS) entry which is preliminary data.</text>
</comment>
<accession>A0A3M7PR41</accession>
<name>A0A3M7PR41_BRAPC</name>
<evidence type="ECO:0000313" key="2">
    <source>
        <dbReference type="EMBL" id="RNA01484.1"/>
    </source>
</evidence>
<evidence type="ECO:0000313" key="3">
    <source>
        <dbReference type="Proteomes" id="UP000276133"/>
    </source>
</evidence>
<feature type="chain" id="PRO_5018088244" description="Secreted protein" evidence="1">
    <location>
        <begin position="20"/>
        <end position="64"/>
    </location>
</feature>
<keyword evidence="1" id="KW-0732">Signal</keyword>
<keyword evidence="3" id="KW-1185">Reference proteome</keyword>
<organism evidence="2 3">
    <name type="scientific">Brachionus plicatilis</name>
    <name type="common">Marine rotifer</name>
    <name type="synonym">Brachionus muelleri</name>
    <dbReference type="NCBI Taxonomy" id="10195"/>
    <lineage>
        <taxon>Eukaryota</taxon>
        <taxon>Metazoa</taxon>
        <taxon>Spiralia</taxon>
        <taxon>Gnathifera</taxon>
        <taxon>Rotifera</taxon>
        <taxon>Eurotatoria</taxon>
        <taxon>Monogononta</taxon>
        <taxon>Pseudotrocha</taxon>
        <taxon>Ploima</taxon>
        <taxon>Brachionidae</taxon>
        <taxon>Brachionus</taxon>
    </lineage>
</organism>